<dbReference type="Gene3D" id="1.10.10.10">
    <property type="entry name" value="Winged helix-like DNA-binding domain superfamily/Winged helix DNA-binding domain"/>
    <property type="match status" value="1"/>
</dbReference>
<dbReference type="InterPro" id="IPR054105">
    <property type="entry name" value="WHD_NrtR"/>
</dbReference>
<dbReference type="OrthoDB" id="9786141at2"/>
<organism evidence="4 5">
    <name type="scientific">Blastopirellula marina</name>
    <dbReference type="NCBI Taxonomy" id="124"/>
    <lineage>
        <taxon>Bacteria</taxon>
        <taxon>Pseudomonadati</taxon>
        <taxon>Planctomycetota</taxon>
        <taxon>Planctomycetia</taxon>
        <taxon>Pirellulales</taxon>
        <taxon>Pirellulaceae</taxon>
        <taxon>Blastopirellula</taxon>
    </lineage>
</organism>
<evidence type="ECO:0000313" key="4">
    <source>
        <dbReference type="EMBL" id="PQO45781.1"/>
    </source>
</evidence>
<dbReference type="CDD" id="cd18873">
    <property type="entry name" value="NUDIX_NadM_like"/>
    <property type="match status" value="1"/>
</dbReference>
<sequence length="229" mass="26556">MSFTYEYARPSVTVDCVIFGLDDDGLKILLIQRDGQPFEGCWALPGGFVEMSESLDDAALRELQEETGVSEVFLEQLYTFGEVDRDPRTRVITVAYYALVNLKDHKVEAATDARAAAWFELDDLPPLAFDHNQILQVAQERLQGKVRYQPIGFELLPEKFSLRQLQRMYETVLGRELDKRNFRKKALSLGVLEDLNEVERDVSHRAARLYRFDREKYQQLVKNGFHFEL</sequence>
<dbReference type="GO" id="GO:0016787">
    <property type="term" value="F:hydrolase activity"/>
    <property type="evidence" value="ECO:0007669"/>
    <property type="project" value="UniProtKB-KW"/>
</dbReference>
<evidence type="ECO:0000259" key="3">
    <source>
        <dbReference type="PROSITE" id="PS51462"/>
    </source>
</evidence>
<comment type="caution">
    <text evidence="4">The sequence shown here is derived from an EMBL/GenBank/DDBJ whole genome shotgun (WGS) entry which is preliminary data.</text>
</comment>
<dbReference type="PROSITE" id="PS51462">
    <property type="entry name" value="NUDIX"/>
    <property type="match status" value="1"/>
</dbReference>
<proteinExistence type="inferred from homology"/>
<evidence type="ECO:0000313" key="5">
    <source>
        <dbReference type="Proteomes" id="UP000237819"/>
    </source>
</evidence>
<comment type="similarity">
    <text evidence="2">Belongs to the Nudix hydrolase family.</text>
</comment>
<dbReference type="EMBL" id="PUHZ01000013">
    <property type="protein sequence ID" value="PQO45781.1"/>
    <property type="molecule type" value="Genomic_DNA"/>
</dbReference>
<dbReference type="InterPro" id="IPR020084">
    <property type="entry name" value="NUDIX_hydrolase_CS"/>
</dbReference>
<feature type="domain" description="Nudix hydrolase" evidence="3">
    <location>
        <begin position="11"/>
        <end position="143"/>
    </location>
</feature>
<accession>A0A2S8GN44</accession>
<protein>
    <submittedName>
        <fullName evidence="4">NUDIX hydrolase</fullName>
    </submittedName>
</protein>
<name>A0A2S8GN44_9BACT</name>
<dbReference type="InterPro" id="IPR020476">
    <property type="entry name" value="Nudix_hydrolase"/>
</dbReference>
<dbReference type="InterPro" id="IPR036390">
    <property type="entry name" value="WH_DNA-bd_sf"/>
</dbReference>
<dbReference type="RefSeq" id="WP_105335805.1">
    <property type="nucleotide sequence ID" value="NZ_PUHZ01000013.1"/>
</dbReference>
<evidence type="ECO:0000256" key="1">
    <source>
        <dbReference type="ARBA" id="ARBA00022801"/>
    </source>
</evidence>
<dbReference type="PROSITE" id="PS00893">
    <property type="entry name" value="NUDIX_BOX"/>
    <property type="match status" value="1"/>
</dbReference>
<reference evidence="4 5" key="1">
    <citation type="submission" date="2018-02" db="EMBL/GenBank/DDBJ databases">
        <title>Comparative genomes isolates from brazilian mangrove.</title>
        <authorList>
            <person name="Araujo J.E."/>
            <person name="Taketani R.G."/>
            <person name="Silva M.C.P."/>
            <person name="Loureco M.V."/>
            <person name="Andreote F.D."/>
        </authorList>
    </citation>
    <scope>NUCLEOTIDE SEQUENCE [LARGE SCALE GENOMIC DNA]</scope>
    <source>
        <strain evidence="4 5">Nap-Phe MGV</strain>
    </source>
</reference>
<dbReference type="AlphaFoldDB" id="A0A2S8GN44"/>
<dbReference type="PRINTS" id="PR00502">
    <property type="entry name" value="NUDIXFAMILY"/>
</dbReference>
<dbReference type="SUPFAM" id="SSF46785">
    <property type="entry name" value="Winged helix' DNA-binding domain"/>
    <property type="match status" value="1"/>
</dbReference>
<dbReference type="Pfam" id="PF00293">
    <property type="entry name" value="NUDIX"/>
    <property type="match status" value="1"/>
</dbReference>
<keyword evidence="1 2" id="KW-0378">Hydrolase</keyword>
<dbReference type="Pfam" id="PF21906">
    <property type="entry name" value="WHD_NrtR"/>
    <property type="match status" value="1"/>
</dbReference>
<gene>
    <name evidence="4" type="ORF">C5Y93_12715</name>
</gene>
<dbReference type="SUPFAM" id="SSF55811">
    <property type="entry name" value="Nudix"/>
    <property type="match status" value="1"/>
</dbReference>
<dbReference type="Gene3D" id="3.90.79.10">
    <property type="entry name" value="Nucleoside Triphosphate Pyrophosphohydrolase"/>
    <property type="match status" value="1"/>
</dbReference>
<dbReference type="InterPro" id="IPR015797">
    <property type="entry name" value="NUDIX_hydrolase-like_dom_sf"/>
</dbReference>
<dbReference type="InterPro" id="IPR000086">
    <property type="entry name" value="NUDIX_hydrolase_dom"/>
</dbReference>
<dbReference type="Proteomes" id="UP000237819">
    <property type="component" value="Unassembled WGS sequence"/>
</dbReference>
<evidence type="ECO:0000256" key="2">
    <source>
        <dbReference type="RuleBase" id="RU003476"/>
    </source>
</evidence>
<dbReference type="PANTHER" id="PTHR43736:SF4">
    <property type="entry name" value="SLR1690 PROTEIN"/>
    <property type="match status" value="1"/>
</dbReference>
<dbReference type="PANTHER" id="PTHR43736">
    <property type="entry name" value="ADP-RIBOSE PYROPHOSPHATASE"/>
    <property type="match status" value="1"/>
</dbReference>
<dbReference type="InterPro" id="IPR036388">
    <property type="entry name" value="WH-like_DNA-bd_sf"/>
</dbReference>